<evidence type="ECO:0000259" key="1">
    <source>
        <dbReference type="Pfam" id="PF12705"/>
    </source>
</evidence>
<organism evidence="2">
    <name type="scientific">uncultured gamma proteobacterium eBACHOT4E07</name>
    <dbReference type="NCBI Taxonomy" id="279908"/>
    <lineage>
        <taxon>Bacteria</taxon>
        <taxon>Pseudomonadati</taxon>
        <taxon>Pseudomonadota</taxon>
        <taxon>Gammaproteobacteria</taxon>
        <taxon>SAR86 cluster</taxon>
        <taxon>environmental samples</taxon>
    </lineage>
</organism>
<sequence length="252" mass="30225">MTIKLSRFAVEKSIQCPRCFWLHYRHKINLNGLPFTLNMAVDNLVKNEFDHYREIQKPHPIFEENGIDAVPFKHIKMNDWRNNFKGAYYRNEEEGYIFGGAIDDLWQKKSGELIVADVKATSKNKFDWHDTFERYDYPKAYQRQLEMYQWVFRKFGYDVADEGYLLYFNGRKNEDMFNNELKFDTHLVKLDCSDIWVENQIKKARDILLSDNLPDSSKDCDTCNYIKQRWNLHQSDVNEFIDRCSDKPSPRI</sequence>
<protein>
    <recommendedName>
        <fullName evidence="1">PD-(D/E)XK endonuclease-like domain-containing protein</fullName>
    </recommendedName>
</protein>
<accession>Q6IVM9</accession>
<feature type="domain" description="PD-(D/E)XK endonuclease-like" evidence="1">
    <location>
        <begin position="62"/>
        <end position="226"/>
    </location>
</feature>
<reference evidence="2" key="1">
    <citation type="journal article" date="2004" name="Environ. Microbiol.">
        <title>Different SAR86 subgroups harbour divergent proteorhodopsins.</title>
        <authorList>
            <person name="Sabehi G."/>
            <person name="Beja O."/>
            <person name="Suzuki M.T."/>
            <person name="Preston C.M."/>
            <person name="DeLong E.F."/>
        </authorList>
    </citation>
    <scope>NUCLEOTIDE SEQUENCE</scope>
</reference>
<gene>
    <name evidence="2" type="ORF">eBACHOT4E07.58</name>
</gene>
<dbReference type="EMBL" id="AY619685">
    <property type="protein sequence ID" value="AAT38619.1"/>
    <property type="molecule type" value="Genomic_DNA"/>
</dbReference>
<dbReference type="Pfam" id="PF12705">
    <property type="entry name" value="PDDEXK_1"/>
    <property type="match status" value="1"/>
</dbReference>
<dbReference type="AlphaFoldDB" id="Q6IVM9"/>
<evidence type="ECO:0000313" key="2">
    <source>
        <dbReference type="EMBL" id="AAT38619.1"/>
    </source>
</evidence>
<name>Q6IVM9_9GAMM</name>
<dbReference type="Gene3D" id="3.90.320.10">
    <property type="match status" value="1"/>
</dbReference>
<dbReference type="InterPro" id="IPR011604">
    <property type="entry name" value="PDDEXK-like_dom_sf"/>
</dbReference>
<dbReference type="InterPro" id="IPR038726">
    <property type="entry name" value="PDDEXK_AddAB-type"/>
</dbReference>
<proteinExistence type="predicted"/>